<dbReference type="EMBL" id="JAJEQM010000001">
    <property type="protein sequence ID" value="MCC2209230.1"/>
    <property type="molecule type" value="Genomic_DNA"/>
</dbReference>
<dbReference type="PIRSF" id="PIRSF036427">
    <property type="entry name" value="Precrrn-2_mtase"/>
    <property type="match status" value="1"/>
</dbReference>
<comment type="caution">
    <text evidence="9">The sequence shown here is derived from an EMBL/GenBank/DDBJ whole genome shotgun (WGS) entry which is preliminary data.</text>
</comment>
<evidence type="ECO:0000259" key="8">
    <source>
        <dbReference type="Pfam" id="PF00590"/>
    </source>
</evidence>
<dbReference type="InterPro" id="IPR014776">
    <property type="entry name" value="4pyrrole_Mease_sub2"/>
</dbReference>
<protein>
    <submittedName>
        <fullName evidence="9">Precorrin-2 C(20)-methyltransferase</fullName>
        <ecNumber evidence="9">2.1.1.130</ecNumber>
    </submittedName>
</protein>
<dbReference type="Gene3D" id="3.40.1010.10">
    <property type="entry name" value="Cobalt-precorrin-4 Transmethylase, Domain 1"/>
    <property type="match status" value="1"/>
</dbReference>
<comment type="pathway">
    <text evidence="1">Cofactor biosynthesis; adenosylcobalamin biosynthesis.</text>
</comment>
<dbReference type="SUPFAM" id="SSF53790">
    <property type="entry name" value="Tetrapyrrole methylase"/>
    <property type="match status" value="1"/>
</dbReference>
<dbReference type="GO" id="GO:0009236">
    <property type="term" value="P:cobalamin biosynthetic process"/>
    <property type="evidence" value="ECO:0007669"/>
    <property type="project" value="UniProtKB-UniRule"/>
</dbReference>
<evidence type="ECO:0000256" key="5">
    <source>
        <dbReference type="ARBA" id="ARBA00022679"/>
    </source>
</evidence>
<organism evidence="9 10">
    <name type="scientific">Hominilimicola fabiformis</name>
    <dbReference type="NCBI Taxonomy" id="2885356"/>
    <lineage>
        <taxon>Bacteria</taxon>
        <taxon>Bacillati</taxon>
        <taxon>Bacillota</taxon>
        <taxon>Clostridia</taxon>
        <taxon>Eubacteriales</taxon>
        <taxon>Oscillospiraceae</taxon>
        <taxon>Hominilimicola</taxon>
    </lineage>
</organism>
<dbReference type="PANTHER" id="PTHR43467">
    <property type="entry name" value="COBALT-PRECORRIN-2 C(20)-METHYLTRANSFERASE"/>
    <property type="match status" value="1"/>
</dbReference>
<evidence type="ECO:0000256" key="6">
    <source>
        <dbReference type="ARBA" id="ARBA00022691"/>
    </source>
</evidence>
<evidence type="ECO:0000313" key="9">
    <source>
        <dbReference type="EMBL" id="MCC2209230.1"/>
    </source>
</evidence>
<reference evidence="9 10" key="1">
    <citation type="submission" date="2021-10" db="EMBL/GenBank/DDBJ databases">
        <title>Anaerobic single-cell dispensing facilitates the cultivation of human gut bacteria.</title>
        <authorList>
            <person name="Afrizal A."/>
        </authorList>
    </citation>
    <scope>NUCLEOTIDE SEQUENCE [LARGE SCALE GENOMIC DNA]</scope>
    <source>
        <strain evidence="9 10">CLA-AA-H232</strain>
    </source>
</reference>
<dbReference type="Proteomes" id="UP001198242">
    <property type="component" value="Unassembled WGS sequence"/>
</dbReference>
<dbReference type="PANTHER" id="PTHR43467:SF2">
    <property type="entry name" value="COBALT-PRECORRIN-2 C(20)-METHYLTRANSFERASE"/>
    <property type="match status" value="1"/>
</dbReference>
<keyword evidence="10" id="KW-1185">Reference proteome</keyword>
<dbReference type="InterPro" id="IPR014777">
    <property type="entry name" value="4pyrrole_Mease_sub1"/>
</dbReference>
<evidence type="ECO:0000256" key="7">
    <source>
        <dbReference type="PIRNR" id="PIRNR036427"/>
    </source>
</evidence>
<proteinExistence type="inferred from homology"/>
<dbReference type="EC" id="2.1.1.130" evidence="9"/>
<evidence type="ECO:0000256" key="2">
    <source>
        <dbReference type="ARBA" id="ARBA00005879"/>
    </source>
</evidence>
<accession>A0AAE3J8X1</accession>
<keyword evidence="6" id="KW-0949">S-adenosyl-L-methionine</keyword>
<feature type="domain" description="Tetrapyrrole methylase" evidence="8">
    <location>
        <begin position="3"/>
        <end position="209"/>
    </location>
</feature>
<keyword evidence="5 9" id="KW-0808">Transferase</keyword>
<dbReference type="RefSeq" id="WP_308455625.1">
    <property type="nucleotide sequence ID" value="NZ_JAJEQM010000001.1"/>
</dbReference>
<dbReference type="AlphaFoldDB" id="A0AAE3J8X1"/>
<dbReference type="InterPro" id="IPR012382">
    <property type="entry name" value="CobI/CbiL"/>
</dbReference>
<comment type="similarity">
    <text evidence="2 7">Belongs to the precorrin methyltransferase family.</text>
</comment>
<name>A0AAE3J8X1_9FIRM</name>
<dbReference type="InterPro" id="IPR006364">
    <property type="entry name" value="CobI/CbiL/CobIJ_dom"/>
</dbReference>
<evidence type="ECO:0000256" key="4">
    <source>
        <dbReference type="ARBA" id="ARBA00022603"/>
    </source>
</evidence>
<keyword evidence="4 9" id="KW-0489">Methyltransferase</keyword>
<dbReference type="NCBIfam" id="TIGR01467">
    <property type="entry name" value="cobI_cbiL"/>
    <property type="match status" value="1"/>
</dbReference>
<evidence type="ECO:0000256" key="1">
    <source>
        <dbReference type="ARBA" id="ARBA00004953"/>
    </source>
</evidence>
<dbReference type="Gene3D" id="3.30.950.10">
    <property type="entry name" value="Methyltransferase, Cobalt-precorrin-4 Transmethylase, Domain 2"/>
    <property type="match status" value="1"/>
</dbReference>
<dbReference type="CDD" id="cd11645">
    <property type="entry name" value="Precorrin_2_C20_MT"/>
    <property type="match status" value="1"/>
</dbReference>
<dbReference type="InterPro" id="IPR035996">
    <property type="entry name" value="4pyrrol_Methylase_sf"/>
</dbReference>
<evidence type="ECO:0000313" key="10">
    <source>
        <dbReference type="Proteomes" id="UP001198242"/>
    </source>
</evidence>
<gene>
    <name evidence="9" type="primary">cobI</name>
    <name evidence="9" type="ORF">LKE05_00230</name>
</gene>
<sequence length="227" mass="24968">MAKFYSVGVGAGDGSYITLGALRALEQADIIAVPVKKYGEKSTALEIIRKEFDTDKKEISELEFRMSGDTKIREESRRNSSEKIISALKDGKDVAMVTLGDVSVYSTCTYVHNAVKNAGFELEIIPGITSFCAAADKAQISLCEGNESVAIIPSLKSNLLEKYIADFDTVVIMKSGNDTDVIYDILKKYRLENNAIVSSCIGMENEIIEKIQKGKSYGYFTTVIVRK</sequence>
<evidence type="ECO:0000256" key="3">
    <source>
        <dbReference type="ARBA" id="ARBA00022573"/>
    </source>
</evidence>
<dbReference type="InterPro" id="IPR000878">
    <property type="entry name" value="4pyrrol_Mease"/>
</dbReference>
<dbReference type="Pfam" id="PF00590">
    <property type="entry name" value="TP_methylase"/>
    <property type="match status" value="1"/>
</dbReference>
<dbReference type="GO" id="GO:0032259">
    <property type="term" value="P:methylation"/>
    <property type="evidence" value="ECO:0007669"/>
    <property type="project" value="UniProtKB-KW"/>
</dbReference>
<dbReference type="GO" id="GO:0030788">
    <property type="term" value="F:precorrin-2 C20-methyltransferase activity"/>
    <property type="evidence" value="ECO:0007669"/>
    <property type="project" value="UniProtKB-EC"/>
</dbReference>
<keyword evidence="3" id="KW-0169">Cobalamin biosynthesis</keyword>